<feature type="transmembrane region" description="Helical" evidence="2">
    <location>
        <begin position="186"/>
        <end position="206"/>
    </location>
</feature>
<evidence type="ECO:0000256" key="1">
    <source>
        <dbReference type="SAM" id="MobiDB-lite"/>
    </source>
</evidence>
<keyword evidence="2" id="KW-0472">Membrane</keyword>
<dbReference type="PANTHER" id="PTHR21301:SF10">
    <property type="entry name" value="REVERSE TRANSCRIPTASE DOMAIN-CONTAINING PROTEIN"/>
    <property type="match status" value="1"/>
</dbReference>
<organism evidence="4 5">
    <name type="scientific">Rotaria magnacalcarata</name>
    <dbReference type="NCBI Taxonomy" id="392030"/>
    <lineage>
        <taxon>Eukaryota</taxon>
        <taxon>Metazoa</taxon>
        <taxon>Spiralia</taxon>
        <taxon>Gnathifera</taxon>
        <taxon>Rotifera</taxon>
        <taxon>Eurotatoria</taxon>
        <taxon>Bdelloidea</taxon>
        <taxon>Philodinida</taxon>
        <taxon>Philodinidae</taxon>
        <taxon>Rotaria</taxon>
    </lineage>
</organism>
<sequence length="1753" mass="205595">MEIQSDNSHRAFYFTDEYLDWLIGGHDKNRVLLPFIGIKYCTDDDDEKCKCRRCEQIRRNKWPYIESLAANLLYLSGFKMNEINGCEVKRFEDCLFNDFINNMNRFYVHVTDLCNSQNDEISLHILNLFTSGSFNKIIYNGATPAILANCYSNQERMSNMTIIFDSTNRSVTAKQLKLFSIFTSEIMYYHLIYFYLLLNAKLFTIIHCLSNGDETSLTFTIHVGALNSWSVLMFLIILTVFLGILLLYFIVYQLPSQMKTIIDASKTDLLNAYTKNIRTKKCRTLEDLTNFTPLQSYKTYIINNYSPMETIEMLINEAKQTENFSCMSYRDNKLYAAHLVLEFIQSTSSIIIDLKLHMYNDEYMRKIRELLSIIFSSKNTIYSWGDLQYQVMYCTIHAMSISDQIKQSIQVDVQYHFKKWYNQTFHHDANCLQRLDFIQEDGYQCSCSHRPYKHKTDIWSMERAIMFTFQEDLKLTPNHLKDCLLICFLIVLGGNNYNYNYPNYPINRKYPNQYPNQYPNGNFYRRQNTFYNRNYQNYQPQRRFNGYGVMNQPYIPPFQIPQQRRMYPNQGKIGRPTRARSGSNQNQRRSQSRQPQQQQQQRRRRPRQLRLNDFMPTELREPSPTAPNLPQEFNLGANTAPPDALPQRQVFANAATTANNNNTTQPFMVNQNNNQQQVATTTTTTTSSSYRRQQRRGGQQQNQQNRRNHRNRRNSNYNRFAELAEENDNDDDPVEIDAPIVTTNQNNKKNKITKKNKTRLYLEPTRMLRWFEDNSKNSKNSASGRGNQAYILATAPIYDEWVRNNYELQVWQTYLKMGTEQKHWAKEIIQRTKKRDDTTNSRFINKKINQLMASIAQASATISKLQMELNTYWMQNSAEIITQKQAHTTAELTTNLVLEKTGLGSTLSKNTVPASTITTTTAGLTTIKSVYRDPVDRLEKHILDYIHHCTQHVKKVAETRIQLAKAQMDEFKALEDFEQIATPSQWNIHLMLKPKVKLCSTKAKNYVLATKRAEYDLPPKFVSKIDFTFKIDQSIVNKDEIQATYDEMRQITKDFRTQAMKLYVQSLEREYELLSNEIKRIIEGFPSENDDGFDAEAGCAVFKHRTASRGRAKQSRTFRRPDSYPITARGFLAPAIINQANIKLTEQEHQLLRLGPRFIFDDPKTAARRRTTELATLKRKIETRFFEKKVSPGRPVEQLIVELDVLLQNLHNIPTTKKQIQSNRNPNKSFDILSSIIQSSQSSQSQTIIRPREKKNYGQTVKRLKYKIHLANTVLRKTDKSKVFHLGKVEHYQKKSEEYMEKTQAYQCLGTIDPLPDLIQRTNKYLLDLRLAKWITQKQYELLSIKPNEVELAHLYYLPKAHKLGTPLRPIISGLKHPTIKISKFLDDLLRPLFDQMALDSTVTSGFDLVKQLQQWSRNNFRQDTIFCTIDVTDLYTMVPQIEGVLSLRKMLDQLKLKQVGKLKVETIIRLSRFVMANNYFSYNGQFYHQVRGGAMGSPLTLTICNCYMYFFERQIVNQIRNSGGLYFRYIDDIFITINWPARHLLKQIERWNKFDENIKLSANIGSIVNFLELNMENRDGQLFTTVYQKPSYEPYYLPFNSIHPLHMKKNIPFAMLLRAIRYCSTFQSYLNEREKLRMALLLNKYPNKIIDEQFNNVLVKFDINEPLTSINYNRSRQKIIDSPIKEKLSINYEKSIFVHFTYCSGMKTFPIKFHTLWNKYFDKSPINEVIPILGTRNADNLQKRLIHTKSKS</sequence>
<keyword evidence="2" id="KW-0812">Transmembrane</keyword>
<keyword evidence="2" id="KW-1133">Transmembrane helix</keyword>
<dbReference type="InterPro" id="IPR000477">
    <property type="entry name" value="RT_dom"/>
</dbReference>
<dbReference type="PANTHER" id="PTHR21301">
    <property type="entry name" value="REVERSE TRANSCRIPTASE"/>
    <property type="match status" value="1"/>
</dbReference>
<dbReference type="Pfam" id="PF26215">
    <property type="entry name" value="HTH_animal"/>
    <property type="match status" value="1"/>
</dbReference>
<dbReference type="Proteomes" id="UP000663866">
    <property type="component" value="Unassembled WGS sequence"/>
</dbReference>
<feature type="region of interest" description="Disordered" evidence="1">
    <location>
        <begin position="558"/>
        <end position="644"/>
    </location>
</feature>
<feature type="region of interest" description="Disordered" evidence="1">
    <location>
        <begin position="659"/>
        <end position="715"/>
    </location>
</feature>
<feature type="transmembrane region" description="Helical" evidence="2">
    <location>
        <begin position="226"/>
        <end position="251"/>
    </location>
</feature>
<evidence type="ECO:0000256" key="2">
    <source>
        <dbReference type="SAM" id="Phobius"/>
    </source>
</evidence>
<dbReference type="EMBL" id="CAJOBG010005095">
    <property type="protein sequence ID" value="CAF4139164.1"/>
    <property type="molecule type" value="Genomic_DNA"/>
</dbReference>
<accession>A0A819XGG9</accession>
<dbReference type="PROSITE" id="PS50878">
    <property type="entry name" value="RT_POL"/>
    <property type="match status" value="1"/>
</dbReference>
<feature type="compositionally biased region" description="Low complexity" evidence="1">
    <location>
        <begin position="584"/>
        <end position="600"/>
    </location>
</feature>
<keyword evidence="5" id="KW-1185">Reference proteome</keyword>
<reference evidence="4" key="1">
    <citation type="submission" date="2021-02" db="EMBL/GenBank/DDBJ databases">
        <authorList>
            <person name="Nowell W R."/>
        </authorList>
    </citation>
    <scope>NUCLEOTIDE SEQUENCE</scope>
</reference>
<name>A0A819XGG9_9BILA</name>
<evidence type="ECO:0000259" key="3">
    <source>
        <dbReference type="PROSITE" id="PS50878"/>
    </source>
</evidence>
<evidence type="ECO:0000313" key="4">
    <source>
        <dbReference type="EMBL" id="CAF4139164.1"/>
    </source>
</evidence>
<dbReference type="InterPro" id="IPR058912">
    <property type="entry name" value="HTH_animal"/>
</dbReference>
<comment type="caution">
    <text evidence="4">The sequence shown here is derived from an EMBL/GenBank/DDBJ whole genome shotgun (WGS) entry which is preliminary data.</text>
</comment>
<feature type="domain" description="Reverse transcriptase" evidence="3">
    <location>
        <begin position="1339"/>
        <end position="1587"/>
    </location>
</feature>
<proteinExistence type="predicted"/>
<protein>
    <recommendedName>
        <fullName evidence="3">Reverse transcriptase domain-containing protein</fullName>
    </recommendedName>
</protein>
<evidence type="ECO:0000313" key="5">
    <source>
        <dbReference type="Proteomes" id="UP000663866"/>
    </source>
</evidence>
<feature type="compositionally biased region" description="Low complexity" evidence="1">
    <location>
        <begin position="659"/>
        <end position="705"/>
    </location>
</feature>
<gene>
    <name evidence="4" type="ORF">OVN521_LOCUS22970</name>
</gene>